<feature type="transmembrane region" description="Helical" evidence="7">
    <location>
        <begin position="399"/>
        <end position="417"/>
    </location>
</feature>
<dbReference type="Gene3D" id="1.20.1740.10">
    <property type="entry name" value="Amino acid/polyamine transporter I"/>
    <property type="match status" value="1"/>
</dbReference>
<keyword evidence="5 7" id="KW-1133">Transmembrane helix</keyword>
<dbReference type="EMBL" id="ML978125">
    <property type="protein sequence ID" value="KAF2099534.1"/>
    <property type="molecule type" value="Genomic_DNA"/>
</dbReference>
<dbReference type="FunFam" id="1.20.1740.10:FF:000017">
    <property type="entry name" value="Amino acid permease"/>
    <property type="match status" value="1"/>
</dbReference>
<feature type="transmembrane region" description="Helical" evidence="7">
    <location>
        <begin position="184"/>
        <end position="205"/>
    </location>
</feature>
<keyword evidence="4" id="KW-0029">Amino-acid transport</keyword>
<dbReference type="PROSITE" id="PS00218">
    <property type="entry name" value="AMINO_ACID_PERMEASE_1"/>
    <property type="match status" value="1"/>
</dbReference>
<dbReference type="InterPro" id="IPR050524">
    <property type="entry name" value="APC_YAT"/>
</dbReference>
<gene>
    <name evidence="9" type="ORF">NA57DRAFT_75034</name>
</gene>
<evidence type="ECO:0000256" key="1">
    <source>
        <dbReference type="ARBA" id="ARBA00004141"/>
    </source>
</evidence>
<keyword evidence="6 7" id="KW-0472">Membrane</keyword>
<comment type="caution">
    <text evidence="9">The sequence shown here is derived from an EMBL/GenBank/DDBJ whole genome shotgun (WGS) entry which is preliminary data.</text>
</comment>
<feature type="transmembrane region" description="Helical" evidence="7">
    <location>
        <begin position="157"/>
        <end position="177"/>
    </location>
</feature>
<protein>
    <submittedName>
        <fullName evidence="9">Amino-acid permease inda1</fullName>
    </submittedName>
</protein>
<feature type="transmembrane region" description="Helical" evidence="7">
    <location>
        <begin position="298"/>
        <end position="317"/>
    </location>
</feature>
<dbReference type="InterPro" id="IPR004840">
    <property type="entry name" value="Amino_acid_permease_CS"/>
</dbReference>
<dbReference type="GO" id="GO:0016020">
    <property type="term" value="C:membrane"/>
    <property type="evidence" value="ECO:0007669"/>
    <property type="project" value="UniProtKB-SubCell"/>
</dbReference>
<evidence type="ECO:0000256" key="4">
    <source>
        <dbReference type="ARBA" id="ARBA00022970"/>
    </source>
</evidence>
<feature type="transmembrane region" description="Helical" evidence="7">
    <location>
        <begin position="211"/>
        <end position="231"/>
    </location>
</feature>
<keyword evidence="10" id="KW-1185">Reference proteome</keyword>
<evidence type="ECO:0000256" key="7">
    <source>
        <dbReference type="SAM" id="Phobius"/>
    </source>
</evidence>
<feature type="transmembrane region" description="Helical" evidence="7">
    <location>
        <begin position="505"/>
        <end position="522"/>
    </location>
</feature>
<keyword evidence="3 7" id="KW-0812">Transmembrane</keyword>
<feature type="transmembrane region" description="Helical" evidence="7">
    <location>
        <begin position="105"/>
        <end position="124"/>
    </location>
</feature>
<evidence type="ECO:0000256" key="3">
    <source>
        <dbReference type="ARBA" id="ARBA00022692"/>
    </source>
</evidence>
<evidence type="ECO:0000259" key="8">
    <source>
        <dbReference type="Pfam" id="PF00324"/>
    </source>
</evidence>
<dbReference type="InterPro" id="IPR004841">
    <property type="entry name" value="AA-permease/SLC12A_dom"/>
</dbReference>
<evidence type="ECO:0000256" key="2">
    <source>
        <dbReference type="ARBA" id="ARBA00022448"/>
    </source>
</evidence>
<evidence type="ECO:0000256" key="5">
    <source>
        <dbReference type="ARBA" id="ARBA00022989"/>
    </source>
</evidence>
<feature type="transmembrane region" description="Helical" evidence="7">
    <location>
        <begin position="423"/>
        <end position="446"/>
    </location>
</feature>
<dbReference type="Proteomes" id="UP000799772">
    <property type="component" value="Unassembled WGS sequence"/>
</dbReference>
<evidence type="ECO:0000313" key="10">
    <source>
        <dbReference type="Proteomes" id="UP000799772"/>
    </source>
</evidence>
<accession>A0A9P4MBA2</accession>
<reference evidence="9" key="1">
    <citation type="journal article" date="2020" name="Stud. Mycol.">
        <title>101 Dothideomycetes genomes: a test case for predicting lifestyles and emergence of pathogens.</title>
        <authorList>
            <person name="Haridas S."/>
            <person name="Albert R."/>
            <person name="Binder M."/>
            <person name="Bloem J."/>
            <person name="Labutti K."/>
            <person name="Salamov A."/>
            <person name="Andreopoulos B."/>
            <person name="Baker S."/>
            <person name="Barry K."/>
            <person name="Bills G."/>
            <person name="Bluhm B."/>
            <person name="Cannon C."/>
            <person name="Castanera R."/>
            <person name="Culley D."/>
            <person name="Daum C."/>
            <person name="Ezra D."/>
            <person name="Gonzalez J."/>
            <person name="Henrissat B."/>
            <person name="Kuo A."/>
            <person name="Liang C."/>
            <person name="Lipzen A."/>
            <person name="Lutzoni F."/>
            <person name="Magnuson J."/>
            <person name="Mondo S."/>
            <person name="Nolan M."/>
            <person name="Ohm R."/>
            <person name="Pangilinan J."/>
            <person name="Park H.-J."/>
            <person name="Ramirez L."/>
            <person name="Alfaro M."/>
            <person name="Sun H."/>
            <person name="Tritt A."/>
            <person name="Yoshinaga Y."/>
            <person name="Zwiers L.-H."/>
            <person name="Turgeon B."/>
            <person name="Goodwin S."/>
            <person name="Spatafora J."/>
            <person name="Crous P."/>
            <person name="Grigoriev I."/>
        </authorList>
    </citation>
    <scope>NUCLEOTIDE SEQUENCE</scope>
    <source>
        <strain evidence="9">CBS 133067</strain>
    </source>
</reference>
<feature type="transmembrane region" description="Helical" evidence="7">
    <location>
        <begin position="337"/>
        <end position="365"/>
    </location>
</feature>
<feature type="transmembrane region" description="Helical" evidence="7">
    <location>
        <begin position="467"/>
        <end position="493"/>
    </location>
</feature>
<dbReference type="PANTHER" id="PTHR43341">
    <property type="entry name" value="AMINO ACID PERMEASE"/>
    <property type="match status" value="1"/>
</dbReference>
<evidence type="ECO:0000313" key="9">
    <source>
        <dbReference type="EMBL" id="KAF2099534.1"/>
    </source>
</evidence>
<keyword evidence="2" id="KW-0813">Transport</keyword>
<dbReference type="PANTHER" id="PTHR43341:SF1">
    <property type="entry name" value="GENERAL AMINO-ACID PERMEASE GAP1"/>
    <property type="match status" value="1"/>
</dbReference>
<proteinExistence type="predicted"/>
<evidence type="ECO:0000256" key="6">
    <source>
        <dbReference type="ARBA" id="ARBA00023136"/>
    </source>
</evidence>
<sequence>MAETPQIKDEKKIGDVPESVEINLEAGVAMEAGNVVDEGILVKTNPLARGLKSRHMQMIAVGAFIHLPIHVSLTDEKFCVEGGAIGAGFFVGSGSALSNGGPGGLVLGFAVIGSLLLCTVQALGEMAVLYPVNGAFYTYVVRFVDPSLGFAVGWEYAIGWLTILPFEISAFALTIEFWRDDINIGVWVMMFTVLIIVIQVFGVRGFGEVEFVLSIIKVVGLVGFIILGIVIDTGGTGPQGYLGAKYWHHPGAFRNGFKGFCAVLTFAAFEYGGTEMVGLAAAEAKNPLKSLPLATKQVLWRMVFFYVVSLFMVTLLVPSSDPDLLNASGANSKFSPFVIAIKLAGIKALPSIFNAVIVISTLSVANSSLYASTRTMQALAERGMGPKFVAYVDSKGRPLVAIAIQLAFGMLGFVGESGNATTIFYWIIALGGLSNFFAWGAINFAHIRFRSAWKAQGHSLDELPFKAMFGVIGSYYGFFVNVLGMATTFYTALFPLGGSPDAIDFFQSYLAAPIFIALYLFWKIYSREWKMFVPLTEMDITSGRRALILDPSQMPPPKTWANLPIRIVRALV</sequence>
<name>A0A9P4MBA2_9PEZI</name>
<organism evidence="9 10">
    <name type="scientific">Rhizodiscina lignyota</name>
    <dbReference type="NCBI Taxonomy" id="1504668"/>
    <lineage>
        <taxon>Eukaryota</taxon>
        <taxon>Fungi</taxon>
        <taxon>Dikarya</taxon>
        <taxon>Ascomycota</taxon>
        <taxon>Pezizomycotina</taxon>
        <taxon>Dothideomycetes</taxon>
        <taxon>Pleosporomycetidae</taxon>
        <taxon>Aulographales</taxon>
        <taxon>Rhizodiscinaceae</taxon>
        <taxon>Rhizodiscina</taxon>
    </lineage>
</organism>
<dbReference type="AlphaFoldDB" id="A0A9P4MBA2"/>
<feature type="domain" description="Amino acid permease/ SLC12A" evidence="8">
    <location>
        <begin position="82"/>
        <end position="532"/>
    </location>
</feature>
<dbReference type="Pfam" id="PF00324">
    <property type="entry name" value="AA_permease"/>
    <property type="match status" value="1"/>
</dbReference>
<dbReference type="GO" id="GO:0015171">
    <property type="term" value="F:amino acid transmembrane transporter activity"/>
    <property type="evidence" value="ECO:0007669"/>
    <property type="project" value="TreeGrafter"/>
</dbReference>
<dbReference type="OrthoDB" id="3900342at2759"/>
<comment type="subcellular location">
    <subcellularLocation>
        <location evidence="1">Membrane</location>
        <topology evidence="1">Multi-pass membrane protein</topology>
    </subcellularLocation>
</comment>